<dbReference type="AlphaFoldDB" id="A0AB37U813"/>
<gene>
    <name evidence="2" type="ORF">DSM107010_70410</name>
</gene>
<dbReference type="Pfam" id="PF01610">
    <property type="entry name" value="DDE_Tnp_ISL3"/>
    <property type="match status" value="1"/>
</dbReference>
<reference evidence="2 3" key="1">
    <citation type="journal article" date="2019" name="Genome Biol. Evol.">
        <title>Day and night: Metabolic profiles and evolutionary relationships of six axenic non-marine cyanobacteria.</title>
        <authorList>
            <person name="Will S.E."/>
            <person name="Henke P."/>
            <person name="Boedeker C."/>
            <person name="Huang S."/>
            <person name="Brinkmann H."/>
            <person name="Rohde M."/>
            <person name="Jarek M."/>
            <person name="Friedl T."/>
            <person name="Seufert S."/>
            <person name="Schumacher M."/>
            <person name="Overmann J."/>
            <person name="Neumann-Schaal M."/>
            <person name="Petersen J."/>
        </authorList>
    </citation>
    <scope>NUCLEOTIDE SEQUENCE [LARGE SCALE GENOMIC DNA]</scope>
    <source>
        <strain evidence="2 3">SAG 39.79</strain>
    </source>
</reference>
<dbReference type="PANTHER" id="PTHR33498">
    <property type="entry name" value="TRANSPOSASE FOR INSERTION SEQUENCE ELEMENT IS1557"/>
    <property type="match status" value="1"/>
</dbReference>
<keyword evidence="3" id="KW-1185">Reference proteome</keyword>
<name>A0AB37U813_9CYAN</name>
<accession>A0AB37U813</accession>
<evidence type="ECO:0000313" key="2">
    <source>
        <dbReference type="EMBL" id="RUS96586.1"/>
    </source>
</evidence>
<comment type="caution">
    <text evidence="2">The sequence shown here is derived from an EMBL/GenBank/DDBJ whole genome shotgun (WGS) entry which is preliminary data.</text>
</comment>
<proteinExistence type="predicted"/>
<sequence>MHKGHKHFKTVVGDIEQGYLLDVLNTHKQSEVIEALMQQPSHLREQVEQVSIDMWGEFPKVIEKVFPNATLVYDRFHVMQMVNKALNKLRKKSGITTKGSRTLLLTNAEDLLQKDQLQLQCLRAPQLLNL</sequence>
<organism evidence="2 3">
    <name type="scientific">Chroococcidiopsis cubana SAG 39.79</name>
    <dbReference type="NCBI Taxonomy" id="388085"/>
    <lineage>
        <taxon>Bacteria</taxon>
        <taxon>Bacillati</taxon>
        <taxon>Cyanobacteriota</taxon>
        <taxon>Cyanophyceae</taxon>
        <taxon>Chroococcidiopsidales</taxon>
        <taxon>Chroococcidiopsidaceae</taxon>
        <taxon>Chroococcidiopsis</taxon>
    </lineage>
</organism>
<evidence type="ECO:0000259" key="1">
    <source>
        <dbReference type="Pfam" id="PF01610"/>
    </source>
</evidence>
<dbReference type="Proteomes" id="UP000282574">
    <property type="component" value="Unassembled WGS sequence"/>
</dbReference>
<dbReference type="InterPro" id="IPR002560">
    <property type="entry name" value="Transposase_DDE"/>
</dbReference>
<dbReference type="EMBL" id="RSCK01000178">
    <property type="protein sequence ID" value="RUS96586.1"/>
    <property type="molecule type" value="Genomic_DNA"/>
</dbReference>
<dbReference type="InterPro" id="IPR047951">
    <property type="entry name" value="Transpos_ISL3"/>
</dbReference>
<dbReference type="PANTHER" id="PTHR33498:SF1">
    <property type="entry name" value="TRANSPOSASE FOR INSERTION SEQUENCE ELEMENT IS1557"/>
    <property type="match status" value="1"/>
</dbReference>
<protein>
    <recommendedName>
        <fullName evidence="1">Transposase IS204/IS1001/IS1096/IS1165 DDE domain-containing protein</fullName>
    </recommendedName>
</protein>
<feature type="domain" description="Transposase IS204/IS1001/IS1096/IS1165 DDE" evidence="1">
    <location>
        <begin position="2"/>
        <end position="120"/>
    </location>
</feature>
<evidence type="ECO:0000313" key="3">
    <source>
        <dbReference type="Proteomes" id="UP000282574"/>
    </source>
</evidence>